<dbReference type="InterPro" id="IPR002104">
    <property type="entry name" value="Integrase_catalytic"/>
</dbReference>
<reference evidence="4 5" key="1">
    <citation type="submission" date="2020-03" db="EMBL/GenBank/DDBJ databases">
        <title>WGS of actinomycetes isolated from Thailand.</title>
        <authorList>
            <person name="Thawai C."/>
        </authorList>
    </citation>
    <scope>NUCLEOTIDE SEQUENCE [LARGE SCALE GENOMIC DNA]</scope>
    <source>
        <strain evidence="4 5">PLAI 1-29</strain>
    </source>
</reference>
<organism evidence="4 5">
    <name type="scientific">Streptomyces zingiberis</name>
    <dbReference type="NCBI Taxonomy" id="2053010"/>
    <lineage>
        <taxon>Bacteria</taxon>
        <taxon>Bacillati</taxon>
        <taxon>Actinomycetota</taxon>
        <taxon>Actinomycetes</taxon>
        <taxon>Kitasatosporales</taxon>
        <taxon>Streptomycetaceae</taxon>
        <taxon>Streptomyces</taxon>
    </lineage>
</organism>
<feature type="region of interest" description="Disordered" evidence="2">
    <location>
        <begin position="97"/>
        <end position="153"/>
    </location>
</feature>
<keyword evidence="5" id="KW-1185">Reference proteome</keyword>
<dbReference type="Gene3D" id="1.10.443.10">
    <property type="entry name" value="Intergrase catalytic core"/>
    <property type="match status" value="1"/>
</dbReference>
<protein>
    <submittedName>
        <fullName evidence="4">Tyrosine-type recombinase/integrase</fullName>
    </submittedName>
</protein>
<dbReference type="RefSeq" id="WP_168100476.1">
    <property type="nucleotide sequence ID" value="NZ_JAATEN010000003.1"/>
</dbReference>
<dbReference type="InterPro" id="IPR013762">
    <property type="entry name" value="Integrase-like_cat_sf"/>
</dbReference>
<dbReference type="Pfam" id="PF00589">
    <property type="entry name" value="Phage_integrase"/>
    <property type="match status" value="1"/>
</dbReference>
<gene>
    <name evidence="4" type="ORF">HCK00_04690</name>
</gene>
<evidence type="ECO:0000259" key="3">
    <source>
        <dbReference type="PROSITE" id="PS51898"/>
    </source>
</evidence>
<evidence type="ECO:0000313" key="5">
    <source>
        <dbReference type="Proteomes" id="UP000695264"/>
    </source>
</evidence>
<proteinExistence type="predicted"/>
<evidence type="ECO:0000256" key="1">
    <source>
        <dbReference type="ARBA" id="ARBA00023172"/>
    </source>
</evidence>
<feature type="domain" description="Tyr recombinase" evidence="3">
    <location>
        <begin position="1"/>
        <end position="88"/>
    </location>
</feature>
<evidence type="ECO:0000256" key="2">
    <source>
        <dbReference type="SAM" id="MobiDB-lite"/>
    </source>
</evidence>
<name>A0ABX1BTH5_9ACTN</name>
<dbReference type="PROSITE" id="PS51898">
    <property type="entry name" value="TYR_RECOMBINASE"/>
    <property type="match status" value="1"/>
</dbReference>
<feature type="compositionally biased region" description="Low complexity" evidence="2">
    <location>
        <begin position="97"/>
        <end position="125"/>
    </location>
</feature>
<keyword evidence="1" id="KW-0233">DNA recombination</keyword>
<dbReference type="InterPro" id="IPR011010">
    <property type="entry name" value="DNA_brk_join_enz"/>
</dbReference>
<sequence>METGRVFTKESGEMLHPANVTRRFIELYEEIDLPPIRLHDLRHGAATLAHAAGADLKDIQEMPGHSSITIMADTYTSLLPEADLVIARAAARLVPRARAASRNDAPEAQAVAEAAEANVPDVAAPSGEISGPGTPSAHAPLTQTAPDEESRAE</sequence>
<dbReference type="EMBL" id="JAATEN010000003">
    <property type="protein sequence ID" value="NJP99854.1"/>
    <property type="molecule type" value="Genomic_DNA"/>
</dbReference>
<comment type="caution">
    <text evidence="4">The sequence shown here is derived from an EMBL/GenBank/DDBJ whole genome shotgun (WGS) entry which is preliminary data.</text>
</comment>
<accession>A0ABX1BTH5</accession>
<dbReference type="Proteomes" id="UP000695264">
    <property type="component" value="Unassembled WGS sequence"/>
</dbReference>
<evidence type="ECO:0000313" key="4">
    <source>
        <dbReference type="EMBL" id="NJP99854.1"/>
    </source>
</evidence>
<dbReference type="SUPFAM" id="SSF56349">
    <property type="entry name" value="DNA breaking-rejoining enzymes"/>
    <property type="match status" value="1"/>
</dbReference>